<gene>
    <name evidence="11" type="primary">gapA</name>
    <name evidence="11" type="ORF">Enr10x_23490</name>
</gene>
<dbReference type="InterPro" id="IPR020831">
    <property type="entry name" value="GlycerAld/Erythrose_P_DH"/>
</dbReference>
<evidence type="ECO:0000256" key="3">
    <source>
        <dbReference type="ARBA" id="ARBA00023002"/>
    </source>
</evidence>
<reference evidence="11 12" key="1">
    <citation type="submission" date="2019-03" db="EMBL/GenBank/DDBJ databases">
        <title>Deep-cultivation of Planctomycetes and their phenomic and genomic characterization uncovers novel biology.</title>
        <authorList>
            <person name="Wiegand S."/>
            <person name="Jogler M."/>
            <person name="Boedeker C."/>
            <person name="Pinto D."/>
            <person name="Vollmers J."/>
            <person name="Rivas-Marin E."/>
            <person name="Kohn T."/>
            <person name="Peeters S.H."/>
            <person name="Heuer A."/>
            <person name="Rast P."/>
            <person name="Oberbeckmann S."/>
            <person name="Bunk B."/>
            <person name="Jeske O."/>
            <person name="Meyerdierks A."/>
            <person name="Storesund J.E."/>
            <person name="Kallscheuer N."/>
            <person name="Luecker S."/>
            <person name="Lage O.M."/>
            <person name="Pohl T."/>
            <person name="Merkel B.J."/>
            <person name="Hornburger P."/>
            <person name="Mueller R.-W."/>
            <person name="Bruemmer F."/>
            <person name="Labrenz M."/>
            <person name="Spormann A.M."/>
            <person name="Op den Camp H."/>
            <person name="Overmann J."/>
            <person name="Amann R."/>
            <person name="Jetten M.S.M."/>
            <person name="Mascher T."/>
            <person name="Medema M.H."/>
            <person name="Devos D.P."/>
            <person name="Kaster A.-K."/>
            <person name="Ovreas L."/>
            <person name="Rohde M."/>
            <person name="Galperin M.Y."/>
            <person name="Jogler C."/>
        </authorList>
    </citation>
    <scope>NUCLEOTIDE SEQUENCE [LARGE SCALE GENOMIC DNA]</scope>
    <source>
        <strain evidence="11 12">Enr10</strain>
    </source>
</reference>
<evidence type="ECO:0000313" key="11">
    <source>
        <dbReference type="EMBL" id="QDT27035.1"/>
    </source>
</evidence>
<evidence type="ECO:0000256" key="6">
    <source>
        <dbReference type="PIRSR" id="PIRSR000149-3"/>
    </source>
</evidence>
<protein>
    <recommendedName>
        <fullName evidence="9">Glyceraldehyde-3-phosphate dehydrogenase</fullName>
        <ecNumber evidence="9">1.2.1.-</ecNumber>
    </recommendedName>
</protein>
<dbReference type="AlphaFoldDB" id="A0A517Q603"/>
<feature type="binding site" evidence="6">
    <location>
        <position position="36"/>
    </location>
    <ligand>
        <name>NAD(+)</name>
        <dbReference type="ChEBI" id="CHEBI:57540"/>
    </ligand>
</feature>
<dbReference type="SUPFAM" id="SSF55347">
    <property type="entry name" value="Glyceraldehyde-3-phosphate dehydrogenase-like, C-terminal domain"/>
    <property type="match status" value="1"/>
</dbReference>
<organism evidence="11 12">
    <name type="scientific">Gimesia panareensis</name>
    <dbReference type="NCBI Taxonomy" id="2527978"/>
    <lineage>
        <taxon>Bacteria</taxon>
        <taxon>Pseudomonadati</taxon>
        <taxon>Planctomycetota</taxon>
        <taxon>Planctomycetia</taxon>
        <taxon>Planctomycetales</taxon>
        <taxon>Planctomycetaceae</taxon>
        <taxon>Gimesia</taxon>
    </lineage>
</organism>
<dbReference type="InterPro" id="IPR020830">
    <property type="entry name" value="GlycerAld_3-P_DH_AS"/>
</dbReference>
<dbReference type="GO" id="GO:0051287">
    <property type="term" value="F:NAD binding"/>
    <property type="evidence" value="ECO:0007669"/>
    <property type="project" value="InterPro"/>
</dbReference>
<evidence type="ECO:0000256" key="4">
    <source>
        <dbReference type="PIRSR" id="PIRSR000149-1"/>
    </source>
</evidence>
<dbReference type="InterPro" id="IPR036291">
    <property type="entry name" value="NAD(P)-bd_dom_sf"/>
</dbReference>
<dbReference type="GO" id="GO:0016620">
    <property type="term" value="F:oxidoreductase activity, acting on the aldehyde or oxo group of donors, NAD or NADP as acceptor"/>
    <property type="evidence" value="ECO:0007669"/>
    <property type="project" value="InterPro"/>
</dbReference>
<evidence type="ECO:0000256" key="7">
    <source>
        <dbReference type="PIRSR" id="PIRSR000149-4"/>
    </source>
</evidence>
<feature type="binding site" evidence="5">
    <location>
        <begin position="217"/>
        <end position="218"/>
    </location>
    <ligand>
        <name>D-glyceraldehyde 3-phosphate</name>
        <dbReference type="ChEBI" id="CHEBI:59776"/>
    </ligand>
</feature>
<feature type="binding site" evidence="6">
    <location>
        <position position="322"/>
    </location>
    <ligand>
        <name>NAD(+)</name>
        <dbReference type="ChEBI" id="CHEBI:57540"/>
    </ligand>
</feature>
<dbReference type="Gene3D" id="3.30.360.10">
    <property type="entry name" value="Dihydrodipicolinate Reductase, domain 2"/>
    <property type="match status" value="1"/>
</dbReference>
<keyword evidence="12" id="KW-1185">Reference proteome</keyword>
<keyword evidence="3 9" id="KW-0560">Oxidoreductase</keyword>
<evidence type="ECO:0000313" key="12">
    <source>
        <dbReference type="Proteomes" id="UP000315647"/>
    </source>
</evidence>
<feature type="binding site" evidence="6">
    <location>
        <position position="127"/>
    </location>
    <ligand>
        <name>NAD(+)</name>
        <dbReference type="ChEBI" id="CHEBI:57540"/>
    </ligand>
</feature>
<dbReference type="Gene3D" id="3.40.50.720">
    <property type="entry name" value="NAD(P)-binding Rossmann-like Domain"/>
    <property type="match status" value="1"/>
</dbReference>
<dbReference type="Pfam" id="PF00044">
    <property type="entry name" value="Gp_dh_N"/>
    <property type="match status" value="1"/>
</dbReference>
<dbReference type="Proteomes" id="UP000315647">
    <property type="component" value="Chromosome"/>
</dbReference>
<dbReference type="SUPFAM" id="SSF51735">
    <property type="entry name" value="NAD(P)-binding Rossmann-fold domains"/>
    <property type="match status" value="1"/>
</dbReference>
<dbReference type="GO" id="GO:0050661">
    <property type="term" value="F:NADP binding"/>
    <property type="evidence" value="ECO:0007669"/>
    <property type="project" value="InterPro"/>
</dbReference>
<dbReference type="GO" id="GO:0006006">
    <property type="term" value="P:glucose metabolic process"/>
    <property type="evidence" value="ECO:0007669"/>
    <property type="project" value="InterPro"/>
</dbReference>
<dbReference type="PANTHER" id="PTHR43148">
    <property type="entry name" value="GLYCERALDEHYDE-3-PHOSPHATE DEHYDROGENASE 2"/>
    <property type="match status" value="1"/>
</dbReference>
<dbReference type="NCBIfam" id="TIGR01534">
    <property type="entry name" value="GAPDH-I"/>
    <property type="match status" value="1"/>
</dbReference>
<dbReference type="Pfam" id="PF02800">
    <property type="entry name" value="Gp_dh_C"/>
    <property type="match status" value="1"/>
</dbReference>
<feature type="binding site" evidence="6">
    <location>
        <position position="80"/>
    </location>
    <ligand>
        <name>NAD(+)</name>
        <dbReference type="ChEBI" id="CHEBI:57540"/>
    </ligand>
</feature>
<dbReference type="EC" id="1.2.1.-" evidence="9"/>
<evidence type="ECO:0000256" key="2">
    <source>
        <dbReference type="ARBA" id="ARBA00011881"/>
    </source>
</evidence>
<dbReference type="CDD" id="cd05214">
    <property type="entry name" value="GAPDH_I_N"/>
    <property type="match status" value="1"/>
</dbReference>
<dbReference type="InterPro" id="IPR020829">
    <property type="entry name" value="GlycerAld_3-P_DH_cat"/>
</dbReference>
<feature type="active site" description="Nucleophile" evidence="4">
    <location>
        <position position="159"/>
    </location>
</feature>
<dbReference type="PRINTS" id="PR00078">
    <property type="entry name" value="G3PDHDRGNASE"/>
</dbReference>
<dbReference type="EMBL" id="CP037421">
    <property type="protein sequence ID" value="QDT27035.1"/>
    <property type="molecule type" value="Genomic_DNA"/>
</dbReference>
<evidence type="ECO:0000256" key="5">
    <source>
        <dbReference type="PIRSR" id="PIRSR000149-2"/>
    </source>
</evidence>
<dbReference type="PIRSF" id="PIRSF000149">
    <property type="entry name" value="GAP_DH"/>
    <property type="match status" value="1"/>
</dbReference>
<feature type="domain" description="Glyceraldehyde 3-phosphate dehydrogenase NAD(P) binding" evidence="10">
    <location>
        <begin position="4"/>
        <end position="159"/>
    </location>
</feature>
<feature type="binding site" evidence="5">
    <location>
        <begin position="158"/>
        <end position="160"/>
    </location>
    <ligand>
        <name>D-glyceraldehyde 3-phosphate</name>
        <dbReference type="ChEBI" id="CHEBI:59776"/>
    </ligand>
</feature>
<keyword evidence="6" id="KW-0520">NAD</keyword>
<keyword evidence="6" id="KW-0547">Nucleotide-binding</keyword>
<evidence type="ECO:0000256" key="1">
    <source>
        <dbReference type="ARBA" id="ARBA00007406"/>
    </source>
</evidence>
<dbReference type="FunFam" id="3.40.50.720:FF:000001">
    <property type="entry name" value="Glyceraldehyde-3-phosphate dehydrogenase"/>
    <property type="match status" value="1"/>
</dbReference>
<proteinExistence type="inferred from homology"/>
<comment type="similarity">
    <text evidence="1 8">Belongs to the glyceraldehyde-3-phosphate dehydrogenase family.</text>
</comment>
<feature type="binding site" evidence="5">
    <location>
        <position position="189"/>
    </location>
    <ligand>
        <name>D-glyceraldehyde 3-phosphate</name>
        <dbReference type="ChEBI" id="CHEBI:59776"/>
    </ligand>
</feature>
<name>A0A517Q603_9PLAN</name>
<sequence length="340" mass="36345">MAAVKVGINGFGRIGRITFRALAARPDEFEVVAINDLGDPQKLAWLLKYDSVQGRFPGTVEAEGNNLIVNGKTVRVCAERDPRNLPWKELGVEVALESTGFFTKREADGNPGYDSHITAGARKVVISAPAKDTPDMTVVFGVNDDQLTSEHNCVSNASCTTNCLAPMAKVIHENFGIEHGLMTTVHAYTNDQRVSDQLHADPLRARAAAVNIIPTTTGAAKAVGLVLPDLNGKLTGLSLRVPVPAGSITDLVVTLSKDASADDVNAAMKAAAEGPLKGILQYNTDPIVSSDIIGNTHSSIFDATWTTQIGGNMIKVLSWYDNEYGYSNRTADMIARLAQL</sequence>
<dbReference type="CDD" id="cd18126">
    <property type="entry name" value="GAPDH_I_C"/>
    <property type="match status" value="1"/>
</dbReference>
<dbReference type="InterPro" id="IPR006424">
    <property type="entry name" value="Glyceraldehyde-3-P_DH_1"/>
</dbReference>
<dbReference type="FunFam" id="3.30.360.10:FF:000002">
    <property type="entry name" value="Glyceraldehyde-3-phosphate dehydrogenase"/>
    <property type="match status" value="1"/>
</dbReference>
<evidence type="ECO:0000256" key="9">
    <source>
        <dbReference type="RuleBase" id="RU361160"/>
    </source>
</evidence>
<dbReference type="RefSeq" id="WP_145449101.1">
    <property type="nucleotide sequence ID" value="NZ_CP037421.1"/>
</dbReference>
<accession>A0A517Q603</accession>
<dbReference type="InterPro" id="IPR020828">
    <property type="entry name" value="GlycerAld_3-P_DH_NAD(P)-bd"/>
</dbReference>
<feature type="binding site" evidence="6">
    <location>
        <begin position="13"/>
        <end position="14"/>
    </location>
    <ligand>
        <name>NAD(+)</name>
        <dbReference type="ChEBI" id="CHEBI:57540"/>
    </ligand>
</feature>
<comment type="subunit">
    <text evidence="2">Homotetramer.</text>
</comment>
<dbReference type="SMART" id="SM00846">
    <property type="entry name" value="Gp_dh_N"/>
    <property type="match status" value="1"/>
</dbReference>
<evidence type="ECO:0000256" key="8">
    <source>
        <dbReference type="RuleBase" id="RU000397"/>
    </source>
</evidence>
<dbReference type="PROSITE" id="PS00071">
    <property type="entry name" value="GAPDH"/>
    <property type="match status" value="1"/>
</dbReference>
<evidence type="ECO:0000259" key="10">
    <source>
        <dbReference type="SMART" id="SM00846"/>
    </source>
</evidence>
<feature type="binding site" evidence="5">
    <location>
        <position position="240"/>
    </location>
    <ligand>
        <name>D-glyceraldehyde 3-phosphate</name>
        <dbReference type="ChEBI" id="CHEBI:59776"/>
    </ligand>
</feature>
<feature type="site" description="Activates thiol group during catalysis" evidence="7">
    <location>
        <position position="186"/>
    </location>
</feature>